<dbReference type="Proteomes" id="UP001597338">
    <property type="component" value="Unassembled WGS sequence"/>
</dbReference>
<dbReference type="RefSeq" id="WP_377196069.1">
    <property type="nucleotide sequence ID" value="NZ_JBHUHF010000001.1"/>
</dbReference>
<gene>
    <name evidence="1" type="ORF">ACFSL2_01065</name>
</gene>
<sequence>MVEHIDRRQCRSCGNWYWTGDEHTCPPAGQIAAVYIPPAVADPATIPDPDRTHPVGLTWYAPLEAQLIQLGSSTHRPALHPALHLDAGRYWSGARHGLAVGQALIAMETAAVRYALSASFDRAPRLAVALVEAANRWDHARTAYAEEFAA</sequence>
<protein>
    <submittedName>
        <fullName evidence="1">Uncharacterized protein</fullName>
    </submittedName>
</protein>
<comment type="caution">
    <text evidence="1">The sequence shown here is derived from an EMBL/GenBank/DDBJ whole genome shotgun (WGS) entry which is preliminary data.</text>
</comment>
<evidence type="ECO:0000313" key="2">
    <source>
        <dbReference type="Proteomes" id="UP001597338"/>
    </source>
</evidence>
<dbReference type="EMBL" id="JBHUHF010000001">
    <property type="protein sequence ID" value="MFD2024094.1"/>
    <property type="molecule type" value="Genomic_DNA"/>
</dbReference>
<keyword evidence="2" id="KW-1185">Reference proteome</keyword>
<reference evidence="2" key="1">
    <citation type="journal article" date="2019" name="Int. J. Syst. Evol. Microbiol.">
        <title>The Global Catalogue of Microorganisms (GCM) 10K type strain sequencing project: providing services to taxonomists for standard genome sequencing and annotation.</title>
        <authorList>
            <consortium name="The Broad Institute Genomics Platform"/>
            <consortium name="The Broad Institute Genome Sequencing Center for Infectious Disease"/>
            <person name="Wu L."/>
            <person name="Ma J."/>
        </authorList>
    </citation>
    <scope>NUCLEOTIDE SEQUENCE [LARGE SCALE GENOMIC DNA]</scope>
    <source>
        <strain evidence="2">CCM 7043</strain>
    </source>
</reference>
<name>A0ABW4V1D2_9MICO</name>
<proteinExistence type="predicted"/>
<evidence type="ECO:0000313" key="1">
    <source>
        <dbReference type="EMBL" id="MFD2024094.1"/>
    </source>
</evidence>
<organism evidence="1 2">
    <name type="scientific">Promicromonospora aerolata</name>
    <dbReference type="NCBI Taxonomy" id="195749"/>
    <lineage>
        <taxon>Bacteria</taxon>
        <taxon>Bacillati</taxon>
        <taxon>Actinomycetota</taxon>
        <taxon>Actinomycetes</taxon>
        <taxon>Micrococcales</taxon>
        <taxon>Promicromonosporaceae</taxon>
        <taxon>Promicromonospora</taxon>
    </lineage>
</organism>
<accession>A0ABW4V1D2</accession>